<dbReference type="OrthoDB" id="9769667at2"/>
<dbReference type="EMBL" id="SMLL01000007">
    <property type="protein sequence ID" value="TFY97479.1"/>
    <property type="molecule type" value="Genomic_DNA"/>
</dbReference>
<dbReference type="InterPro" id="IPR018389">
    <property type="entry name" value="DctP_fam"/>
</dbReference>
<dbReference type="InterPro" id="IPR026289">
    <property type="entry name" value="SBP_TakP-like"/>
</dbReference>
<reference evidence="5 6" key="1">
    <citation type="submission" date="2019-03" db="EMBL/GenBank/DDBJ databases">
        <title>Ramlibacter rhizophilus CCTCC AB2015357, whole genome shotgun sequence.</title>
        <authorList>
            <person name="Zhang X."/>
            <person name="Feng G."/>
            <person name="Zhu H."/>
        </authorList>
    </citation>
    <scope>NUCLEOTIDE SEQUENCE [LARGE SCALE GENOMIC DNA]</scope>
    <source>
        <strain evidence="5 6">CCTCC AB2015357</strain>
    </source>
</reference>
<feature type="chain" id="PRO_5021293934" evidence="4">
    <location>
        <begin position="29"/>
        <end position="369"/>
    </location>
</feature>
<keyword evidence="6" id="KW-1185">Reference proteome</keyword>
<organism evidence="5 6">
    <name type="scientific">Ramlibacter rhizophilus</name>
    <dbReference type="NCBI Taxonomy" id="1781167"/>
    <lineage>
        <taxon>Bacteria</taxon>
        <taxon>Pseudomonadati</taxon>
        <taxon>Pseudomonadota</taxon>
        <taxon>Betaproteobacteria</taxon>
        <taxon>Burkholderiales</taxon>
        <taxon>Comamonadaceae</taxon>
        <taxon>Ramlibacter</taxon>
    </lineage>
</organism>
<dbReference type="Gene3D" id="3.40.190.170">
    <property type="entry name" value="Bacterial extracellular solute-binding protein, family 7"/>
    <property type="match status" value="1"/>
</dbReference>
<keyword evidence="3" id="KW-0479">Metal-binding</keyword>
<dbReference type="AlphaFoldDB" id="A0A4Z0BGG6"/>
<dbReference type="NCBIfam" id="NF037995">
    <property type="entry name" value="TRAP_S1"/>
    <property type="match status" value="1"/>
</dbReference>
<comment type="caution">
    <text evidence="5">The sequence shown here is derived from an EMBL/GenBank/DDBJ whole genome shotgun (WGS) entry which is preliminary data.</text>
</comment>
<proteinExistence type="predicted"/>
<name>A0A4Z0BGG6_9BURK</name>
<feature type="binding site" evidence="2">
    <location>
        <position position="158"/>
    </location>
    <ligand>
        <name>substrate</name>
    </ligand>
</feature>
<evidence type="ECO:0000256" key="4">
    <source>
        <dbReference type="SAM" id="SignalP"/>
    </source>
</evidence>
<dbReference type="InterPro" id="IPR041722">
    <property type="entry name" value="TakP/all3028"/>
</dbReference>
<feature type="binding site" evidence="3">
    <location>
        <position position="242"/>
    </location>
    <ligand>
        <name>substrate</name>
    </ligand>
</feature>
<gene>
    <name evidence="5" type="ORF">EZ242_18330</name>
</gene>
<dbReference type="PIRSF" id="PIRSF039026">
    <property type="entry name" value="SiaP"/>
    <property type="match status" value="1"/>
</dbReference>
<dbReference type="GO" id="GO:0043177">
    <property type="term" value="F:organic acid binding"/>
    <property type="evidence" value="ECO:0007669"/>
    <property type="project" value="InterPro"/>
</dbReference>
<dbReference type="GO" id="GO:0031317">
    <property type="term" value="C:tripartite ATP-independent periplasmic transporter complex"/>
    <property type="evidence" value="ECO:0007669"/>
    <property type="project" value="InterPro"/>
</dbReference>
<evidence type="ECO:0000313" key="5">
    <source>
        <dbReference type="EMBL" id="TFY97479.1"/>
    </source>
</evidence>
<dbReference type="Gene3D" id="3.40.190.10">
    <property type="entry name" value="Periplasmic binding protein-like II"/>
    <property type="match status" value="1"/>
</dbReference>
<dbReference type="GO" id="GO:0046872">
    <property type="term" value="F:metal ion binding"/>
    <property type="evidence" value="ECO:0007669"/>
    <property type="project" value="UniProtKB-KW"/>
</dbReference>
<dbReference type="PANTHER" id="PTHR33376:SF5">
    <property type="entry name" value="EXTRACYTOPLASMIC SOLUTE RECEPTOR PROTEIN"/>
    <property type="match status" value="1"/>
</dbReference>
<dbReference type="PROSITE" id="PS51318">
    <property type="entry name" value="TAT"/>
    <property type="match status" value="1"/>
</dbReference>
<evidence type="ECO:0000313" key="6">
    <source>
        <dbReference type="Proteomes" id="UP000297564"/>
    </source>
</evidence>
<accession>A0A4Z0BGG6</accession>
<evidence type="ECO:0000256" key="1">
    <source>
        <dbReference type="ARBA" id="ARBA00022729"/>
    </source>
</evidence>
<evidence type="ECO:0000256" key="3">
    <source>
        <dbReference type="PIRSR" id="PIRSR039026-2"/>
    </source>
</evidence>
<feature type="binding site" evidence="3">
    <location>
        <position position="217"/>
    </location>
    <ligand>
        <name>Na(+)</name>
        <dbReference type="ChEBI" id="CHEBI:29101"/>
    </ligand>
</feature>
<dbReference type="CDD" id="cd13682">
    <property type="entry name" value="PBP2_TRAP_alpha-ketoacid"/>
    <property type="match status" value="1"/>
</dbReference>
<feature type="binding site" evidence="2">
    <location>
        <position position="179"/>
    </location>
    <ligand>
        <name>substrate</name>
    </ligand>
</feature>
<dbReference type="InterPro" id="IPR006311">
    <property type="entry name" value="TAT_signal"/>
</dbReference>
<feature type="signal peptide" evidence="4">
    <location>
        <begin position="1"/>
        <end position="28"/>
    </location>
</feature>
<sequence>MRRRGFLDKMAVAGGVGVAALAAPAVHAQAQTTVRWRMATAWPKSLDNMYGSAENLCKRVGELTGGRFEIRAFPNGEIVPAPQLMDAVSNGTMECNHVLSSFFIGKNSAVAFDAGLAFGLNARQHNAWLYSGGGMEHLRQLYKKYNIINFQVGNVGVQMGGFFRKEIKSVKDLEGLKMRIGGIGGMVLAKLGAQPQQIPPGDIYPALEKGALDAAEWIGPYDDQKLGLNKVAPYYYTPGWWEGSASVTSHVNLNAWNALPPEFKAAFETAANEQAMLMLARYDATNPNALLQLIASGAKVSYFPRDVMDAAYKASQQLWAELSQKNPDFATIYKDWQPFQARQVSWFRVAETALDGYTFNAVQATAGNK</sequence>
<dbReference type="Proteomes" id="UP000297564">
    <property type="component" value="Unassembled WGS sequence"/>
</dbReference>
<evidence type="ECO:0000256" key="2">
    <source>
        <dbReference type="PIRSR" id="PIRSR039026-1"/>
    </source>
</evidence>
<dbReference type="SUPFAM" id="SSF53850">
    <property type="entry name" value="Periplasmic binding protein-like II"/>
    <property type="match status" value="1"/>
</dbReference>
<keyword evidence="1 4" id="KW-0732">Signal</keyword>
<dbReference type="PANTHER" id="PTHR33376">
    <property type="match status" value="1"/>
</dbReference>
<dbReference type="RefSeq" id="WP_135286645.1">
    <property type="nucleotide sequence ID" value="NZ_SMLL01000007.1"/>
</dbReference>
<dbReference type="Pfam" id="PF03480">
    <property type="entry name" value="DctP"/>
    <property type="match status" value="1"/>
</dbReference>
<dbReference type="InterPro" id="IPR038404">
    <property type="entry name" value="TRAP_DctP_sf"/>
</dbReference>
<protein>
    <submittedName>
        <fullName evidence="5">ABC transporter substrate-binding protein</fullName>
    </submittedName>
</protein>
<feature type="binding site" evidence="3">
    <location>
        <position position="216"/>
    </location>
    <ligand>
        <name>substrate</name>
    </ligand>
</feature>
<dbReference type="GO" id="GO:0015849">
    <property type="term" value="P:organic acid transport"/>
    <property type="evidence" value="ECO:0007669"/>
    <property type="project" value="InterPro"/>
</dbReference>
<dbReference type="GO" id="GO:0055085">
    <property type="term" value="P:transmembrane transport"/>
    <property type="evidence" value="ECO:0007669"/>
    <property type="project" value="InterPro"/>
</dbReference>